<accession>A0A7H0FZH2</accession>
<dbReference type="EMBL" id="CP060820">
    <property type="protein sequence ID" value="QNP41438.1"/>
    <property type="molecule type" value="Genomic_DNA"/>
</dbReference>
<sequence>MAPRRLPHDFNVSATYPLYAIDPAQDRAWVLHFDREDYRRASFLDQRALHRQISGWTVSGAELAAARAPAPPLSRLRWIFHIGHCGSSLVSRLLDLIPGTLGLREPLPLLTLAHESRAADHPWWPTVRTLLARGFEDTQAVVVKPTSIVTNVALPLLQGTGPACFLWVDLRTWLSTLLRDADLVSAVLATEPLRLAGMPALAEADTAPARLARAWLIEQLRWRELGNRVERGRLLDVDFAQVVAAPAAATARIAAHFALVVPDDWAEQIDASGLLTRYAKDASQVFDANTRRRELAASADQHAGAITEGLRWAQREIDRLEVPALALRLQPAP</sequence>
<keyword evidence="2" id="KW-1185">Reference proteome</keyword>
<dbReference type="RefSeq" id="WP_187712874.1">
    <property type="nucleotide sequence ID" value="NZ_CP060820.1"/>
</dbReference>
<dbReference type="InterPro" id="IPR027417">
    <property type="entry name" value="P-loop_NTPase"/>
</dbReference>
<evidence type="ECO:0008006" key="3">
    <source>
        <dbReference type="Google" id="ProtNLM"/>
    </source>
</evidence>
<reference evidence="1 2" key="1">
    <citation type="submission" date="2020-08" db="EMBL/GenBank/DDBJ databases">
        <title>Lysobacter sp. II4 sp. nov., isolated from soil.</title>
        <authorList>
            <person name="Woo C.Y."/>
            <person name="Kim J."/>
        </authorList>
    </citation>
    <scope>NUCLEOTIDE SEQUENCE [LARGE SCALE GENOMIC DNA]</scope>
    <source>
        <strain evidence="1 2">II4</strain>
    </source>
</reference>
<dbReference type="AlphaFoldDB" id="A0A7H0FZH2"/>
<dbReference type="SUPFAM" id="SSF52540">
    <property type="entry name" value="P-loop containing nucleoside triphosphate hydrolases"/>
    <property type="match status" value="1"/>
</dbReference>
<name>A0A7H0FZH2_9GAMM</name>
<protein>
    <recommendedName>
        <fullName evidence="3">Sulfotransferase family protein</fullName>
    </recommendedName>
</protein>
<gene>
    <name evidence="1" type="ORF">H8B22_04225</name>
</gene>
<dbReference type="KEGG" id="lsx:H8B22_04225"/>
<evidence type="ECO:0000313" key="1">
    <source>
        <dbReference type="EMBL" id="QNP41438.1"/>
    </source>
</evidence>
<dbReference type="Proteomes" id="UP000516018">
    <property type="component" value="Chromosome"/>
</dbReference>
<evidence type="ECO:0000313" key="2">
    <source>
        <dbReference type="Proteomes" id="UP000516018"/>
    </source>
</evidence>
<organism evidence="1 2">
    <name type="scientific">Agrilutibacter terrestris</name>
    <dbReference type="NCBI Taxonomy" id="2865112"/>
    <lineage>
        <taxon>Bacteria</taxon>
        <taxon>Pseudomonadati</taxon>
        <taxon>Pseudomonadota</taxon>
        <taxon>Gammaproteobacteria</taxon>
        <taxon>Lysobacterales</taxon>
        <taxon>Lysobacteraceae</taxon>
        <taxon>Agrilutibacter</taxon>
    </lineage>
</organism>
<proteinExistence type="predicted"/>